<proteinExistence type="predicted"/>
<dbReference type="InterPro" id="IPR008756">
    <property type="entry name" value="Peptidase_M56"/>
</dbReference>
<sequence>MSELNGLAALAGVVLLTLLLQGLVFLGLAWLVERLGWVRRARAREFVWRSAVLGGVASAALQVGLGASSLGPAPWLRVELAARESAAMASSGPASARASASAQPAAPVTAPAPASKASAGSTASRPSTAASSRAASSRFIAPAMSASAPDATGIAVNLRAQVLQALPWLLAFWLLVSLWHGLRLVFSAFALRRLRAAALLLEAQDWQDDAAELARGFAVSAPELKISPAIGSPLATPGGSILLPVWALSLSRDQRRAVLAHELAHLRRRDPHWRAVLALWRALLWPLPLAALAQQRLEALAELECDAAAARALGDGRPLAECLAQCLEQHLDRRFPAFAAAMAAPRSPLLQRAEQLLEGVPMSPFTIPRGLRLAVLAGVIAAALALPAFVVPVSAAAERVAARSAGDESGDCNAVAGNCVSIHGKNDVMSVRWSLPGRRVTYQASGAVRFNPQETALESLAAGATASIEEVVDTTSRKVEYRNGAKGLEATFYLDGKPQPLDAQAEAWLARLLPQLLREAAIDVPARIARLQQRGGNKAVLDEIALIKSDHARGRYLAELLGRHALSAGELDLALAQADRIGSDYEKRQVLSAALDSQQVATAQLVKVLQSGAGIGSDYERAQLLMQAADRVGGDATLRAAWLRSLDGLGSDFERRRALDALLGKSEDTAALLQILAAGDAIGSDFEHRELLVHVAARTKDAEAIAAGYARAAASIGSDFERREALLALLRSGGLRRDGALAVLDAAAGIGSDFECRTVLVELARVMPDDAQVRQRLVDVASRLSDFEREQVEQAAGLVRG</sequence>
<gene>
    <name evidence="4" type="ORF">NM961_17985</name>
</gene>
<accession>A0ABT1QWF7</accession>
<dbReference type="RefSeq" id="WP_343231929.1">
    <property type="nucleotide sequence ID" value="NZ_JANFQO010000019.1"/>
</dbReference>
<feature type="transmembrane region" description="Helical" evidence="2">
    <location>
        <begin position="6"/>
        <end position="31"/>
    </location>
</feature>
<evidence type="ECO:0000256" key="1">
    <source>
        <dbReference type="SAM" id="MobiDB-lite"/>
    </source>
</evidence>
<feature type="transmembrane region" description="Helical" evidence="2">
    <location>
        <begin position="165"/>
        <end position="186"/>
    </location>
</feature>
<keyword evidence="2" id="KW-1133">Transmembrane helix</keyword>
<feature type="region of interest" description="Disordered" evidence="1">
    <location>
        <begin position="107"/>
        <end position="129"/>
    </location>
</feature>
<keyword evidence="2" id="KW-0812">Transmembrane</keyword>
<evidence type="ECO:0000256" key="2">
    <source>
        <dbReference type="SAM" id="Phobius"/>
    </source>
</evidence>
<dbReference type="Proteomes" id="UP001165498">
    <property type="component" value="Unassembled WGS sequence"/>
</dbReference>
<keyword evidence="5" id="KW-1185">Reference proteome</keyword>
<protein>
    <recommendedName>
        <fullName evidence="3">Peptidase M56 domain-containing protein</fullName>
    </recommendedName>
</protein>
<dbReference type="PANTHER" id="PTHR34978">
    <property type="entry name" value="POSSIBLE SENSOR-TRANSDUCER PROTEIN BLAR"/>
    <property type="match status" value="1"/>
</dbReference>
<evidence type="ECO:0000313" key="5">
    <source>
        <dbReference type="Proteomes" id="UP001165498"/>
    </source>
</evidence>
<dbReference type="Pfam" id="PF05569">
    <property type="entry name" value="Peptidase_M56"/>
    <property type="match status" value="1"/>
</dbReference>
<feature type="transmembrane region" description="Helical" evidence="2">
    <location>
        <begin position="51"/>
        <end position="70"/>
    </location>
</feature>
<organism evidence="4 5">
    <name type="scientific">Tahibacter harae</name>
    <dbReference type="NCBI Taxonomy" id="2963937"/>
    <lineage>
        <taxon>Bacteria</taxon>
        <taxon>Pseudomonadati</taxon>
        <taxon>Pseudomonadota</taxon>
        <taxon>Gammaproteobacteria</taxon>
        <taxon>Lysobacterales</taxon>
        <taxon>Rhodanobacteraceae</taxon>
        <taxon>Tahibacter</taxon>
    </lineage>
</organism>
<dbReference type="PANTHER" id="PTHR34978:SF3">
    <property type="entry name" value="SLR0241 PROTEIN"/>
    <property type="match status" value="1"/>
</dbReference>
<dbReference type="EMBL" id="JANFQO010000019">
    <property type="protein sequence ID" value="MCQ4166608.1"/>
    <property type="molecule type" value="Genomic_DNA"/>
</dbReference>
<feature type="domain" description="Peptidase M56" evidence="3">
    <location>
        <begin position="113"/>
        <end position="314"/>
    </location>
</feature>
<keyword evidence="2" id="KW-0472">Membrane</keyword>
<name>A0ABT1QWF7_9GAMM</name>
<feature type="transmembrane region" description="Helical" evidence="2">
    <location>
        <begin position="371"/>
        <end position="390"/>
    </location>
</feature>
<reference evidence="4" key="1">
    <citation type="submission" date="2022-07" db="EMBL/GenBank/DDBJ databases">
        <title>Tahibacter sp., a new gammaproteobacterium isolated from the silt sample collected at pig farm.</title>
        <authorList>
            <person name="Chen H."/>
        </authorList>
    </citation>
    <scope>NUCLEOTIDE SEQUENCE</scope>
    <source>
        <strain evidence="4">P2K</strain>
    </source>
</reference>
<comment type="caution">
    <text evidence="4">The sequence shown here is derived from an EMBL/GenBank/DDBJ whole genome shotgun (WGS) entry which is preliminary data.</text>
</comment>
<evidence type="ECO:0000259" key="3">
    <source>
        <dbReference type="Pfam" id="PF05569"/>
    </source>
</evidence>
<dbReference type="InterPro" id="IPR052173">
    <property type="entry name" value="Beta-lactam_resp_regulator"/>
</dbReference>
<evidence type="ECO:0000313" key="4">
    <source>
        <dbReference type="EMBL" id="MCQ4166608.1"/>
    </source>
</evidence>